<name>A0AAN7C0R8_9PEZI</name>
<dbReference type="AlphaFoldDB" id="A0AAN7C0R8"/>
<dbReference type="EMBL" id="MU860715">
    <property type="protein sequence ID" value="KAK4233007.1"/>
    <property type="molecule type" value="Genomic_DNA"/>
</dbReference>
<protein>
    <recommendedName>
        <fullName evidence="1">ABC1 atypical kinase-like domain-containing protein</fullName>
    </recommendedName>
</protein>
<dbReference type="Gene3D" id="1.10.510.10">
    <property type="entry name" value="Transferase(Phosphotransferase) domain 1"/>
    <property type="match status" value="1"/>
</dbReference>
<dbReference type="SUPFAM" id="SSF56112">
    <property type="entry name" value="Protein kinase-like (PK-like)"/>
    <property type="match status" value="1"/>
</dbReference>
<evidence type="ECO:0000313" key="2">
    <source>
        <dbReference type="EMBL" id="KAK4233007.1"/>
    </source>
</evidence>
<gene>
    <name evidence="2" type="ORF">C8A03DRAFT_19829</name>
</gene>
<evidence type="ECO:0000313" key="3">
    <source>
        <dbReference type="Proteomes" id="UP001303760"/>
    </source>
</evidence>
<proteinExistence type="predicted"/>
<dbReference type="InterPro" id="IPR004147">
    <property type="entry name" value="ABC1_dom"/>
</dbReference>
<evidence type="ECO:0000259" key="1">
    <source>
        <dbReference type="Pfam" id="PF03109"/>
    </source>
</evidence>
<dbReference type="Proteomes" id="UP001303760">
    <property type="component" value="Unassembled WGS sequence"/>
</dbReference>
<keyword evidence="3" id="KW-1185">Reference proteome</keyword>
<dbReference type="Pfam" id="PF03109">
    <property type="entry name" value="ABC1"/>
    <property type="match status" value="1"/>
</dbReference>
<feature type="domain" description="ABC1 atypical kinase-like" evidence="1">
    <location>
        <begin position="161"/>
        <end position="200"/>
    </location>
</feature>
<sequence length="225" mass="25348">MSQSTTAQETDISKFGDTWAANIDFQHQECRVCWHGDWRKFPDLGSFPEVPGATVTHIRHSPEVDELWAKSEVLCYGANSCIRLLSDHHGFPVCEVATNESQRRFIADEFEILRDLGSKGVPAVRAYPEPRDNGEGILGFRMEKLLGNGLNTPLDKDEVIKCLEKIYETGIVHCAFHAGNIMVNGEGRVVAIDFGRSGCVRSMMAKEKRPPWWRADTYSFEVDLD</sequence>
<dbReference type="InterPro" id="IPR011009">
    <property type="entry name" value="Kinase-like_dom_sf"/>
</dbReference>
<organism evidence="2 3">
    <name type="scientific">Achaetomium macrosporum</name>
    <dbReference type="NCBI Taxonomy" id="79813"/>
    <lineage>
        <taxon>Eukaryota</taxon>
        <taxon>Fungi</taxon>
        <taxon>Dikarya</taxon>
        <taxon>Ascomycota</taxon>
        <taxon>Pezizomycotina</taxon>
        <taxon>Sordariomycetes</taxon>
        <taxon>Sordariomycetidae</taxon>
        <taxon>Sordariales</taxon>
        <taxon>Chaetomiaceae</taxon>
        <taxon>Achaetomium</taxon>
    </lineage>
</organism>
<reference evidence="2" key="2">
    <citation type="submission" date="2023-05" db="EMBL/GenBank/DDBJ databases">
        <authorList>
            <consortium name="Lawrence Berkeley National Laboratory"/>
            <person name="Steindorff A."/>
            <person name="Hensen N."/>
            <person name="Bonometti L."/>
            <person name="Westerberg I."/>
            <person name="Brannstrom I.O."/>
            <person name="Guillou S."/>
            <person name="Cros-Aarteil S."/>
            <person name="Calhoun S."/>
            <person name="Haridas S."/>
            <person name="Kuo A."/>
            <person name="Mondo S."/>
            <person name="Pangilinan J."/>
            <person name="Riley R."/>
            <person name="Labutti K."/>
            <person name="Andreopoulos B."/>
            <person name="Lipzen A."/>
            <person name="Chen C."/>
            <person name="Yanf M."/>
            <person name="Daum C."/>
            <person name="Ng V."/>
            <person name="Clum A."/>
            <person name="Ohm R."/>
            <person name="Martin F."/>
            <person name="Silar P."/>
            <person name="Natvig D."/>
            <person name="Lalanne C."/>
            <person name="Gautier V."/>
            <person name="Ament-Velasquez S.L."/>
            <person name="Kruys A."/>
            <person name="Hutchinson M.I."/>
            <person name="Powell A.J."/>
            <person name="Barry K."/>
            <person name="Miller A.N."/>
            <person name="Grigoriev I.V."/>
            <person name="Debuchy R."/>
            <person name="Gladieux P."/>
            <person name="Thoren M.H."/>
            <person name="Johannesson H."/>
        </authorList>
    </citation>
    <scope>NUCLEOTIDE SEQUENCE</scope>
    <source>
        <strain evidence="2">CBS 532.94</strain>
    </source>
</reference>
<accession>A0AAN7C0R8</accession>
<reference evidence="2" key="1">
    <citation type="journal article" date="2023" name="Mol. Phylogenet. Evol.">
        <title>Genome-scale phylogeny and comparative genomics of the fungal order Sordariales.</title>
        <authorList>
            <person name="Hensen N."/>
            <person name="Bonometti L."/>
            <person name="Westerberg I."/>
            <person name="Brannstrom I.O."/>
            <person name="Guillou S."/>
            <person name="Cros-Aarteil S."/>
            <person name="Calhoun S."/>
            <person name="Haridas S."/>
            <person name="Kuo A."/>
            <person name="Mondo S."/>
            <person name="Pangilinan J."/>
            <person name="Riley R."/>
            <person name="LaButti K."/>
            <person name="Andreopoulos B."/>
            <person name="Lipzen A."/>
            <person name="Chen C."/>
            <person name="Yan M."/>
            <person name="Daum C."/>
            <person name="Ng V."/>
            <person name="Clum A."/>
            <person name="Steindorff A."/>
            <person name="Ohm R.A."/>
            <person name="Martin F."/>
            <person name="Silar P."/>
            <person name="Natvig D.O."/>
            <person name="Lalanne C."/>
            <person name="Gautier V."/>
            <person name="Ament-Velasquez S.L."/>
            <person name="Kruys A."/>
            <person name="Hutchinson M.I."/>
            <person name="Powell A.J."/>
            <person name="Barry K."/>
            <person name="Miller A.N."/>
            <person name="Grigoriev I.V."/>
            <person name="Debuchy R."/>
            <person name="Gladieux P."/>
            <person name="Hiltunen Thoren M."/>
            <person name="Johannesson H."/>
        </authorList>
    </citation>
    <scope>NUCLEOTIDE SEQUENCE</scope>
    <source>
        <strain evidence="2">CBS 532.94</strain>
    </source>
</reference>
<comment type="caution">
    <text evidence="2">The sequence shown here is derived from an EMBL/GenBank/DDBJ whole genome shotgun (WGS) entry which is preliminary data.</text>
</comment>